<evidence type="ECO:0000256" key="5">
    <source>
        <dbReference type="ARBA" id="ARBA00023040"/>
    </source>
</evidence>
<evidence type="ECO:0000259" key="11">
    <source>
        <dbReference type="PROSITE" id="PS50262"/>
    </source>
</evidence>
<feature type="transmembrane region" description="Helical" evidence="10">
    <location>
        <begin position="292"/>
        <end position="315"/>
    </location>
</feature>
<dbReference type="InterPro" id="IPR017452">
    <property type="entry name" value="GPCR_Rhodpsn_7TM"/>
</dbReference>
<keyword evidence="7 9" id="KW-0675">Receptor</keyword>
<feature type="transmembrane region" description="Helical" evidence="10">
    <location>
        <begin position="37"/>
        <end position="62"/>
    </location>
</feature>
<proteinExistence type="inferred from homology"/>
<feature type="transmembrane region" description="Helical" evidence="10">
    <location>
        <begin position="74"/>
        <end position="100"/>
    </location>
</feature>
<sequence length="340" mass="38849">MSNVKISMNMKIANSSSLLIQDLERNVYYLNNNIRDVVFLVILTFSATFAVISNCFTIKVIATEKNMKSKTNYLIANMAFSDAIAGLIIMLEYIFCSAFFLKKCGTFVCSSLQVIISATYCVSSFTMTTIACERFLGIVAKPLGVSSKPMKKIIIIWLLGFLFSLPIFSMVMIPEYFSSKNIFSFRLLDNYQWTDAAIRIKLMCNFVIQFLLPLVVTTIAYFKVMKAVKNRPILASQITSHRMKFDKQKVKLIRMFALIVGLFTLAWLPLHLSTLYSVIAGMKIVDLNYVPTALLCLTWLCASTICFNPIIYFWFHKPFRKQARNTWKLITFSSSQVQIE</sequence>
<feature type="transmembrane region" description="Helical" evidence="10">
    <location>
        <begin position="197"/>
        <end position="222"/>
    </location>
</feature>
<dbReference type="OrthoDB" id="9046662at2759"/>
<gene>
    <name evidence="12" type="ORF">B4U80_13755</name>
</gene>
<keyword evidence="3 9" id="KW-0812">Transmembrane</keyword>
<dbReference type="GO" id="GO:0004930">
    <property type="term" value="F:G protein-coupled receptor activity"/>
    <property type="evidence" value="ECO:0007669"/>
    <property type="project" value="UniProtKB-KW"/>
</dbReference>
<evidence type="ECO:0000256" key="2">
    <source>
        <dbReference type="ARBA" id="ARBA00010663"/>
    </source>
</evidence>
<keyword evidence="5 9" id="KW-0297">G-protein coupled receptor</keyword>
<comment type="similarity">
    <text evidence="2 9">Belongs to the G-protein coupled receptor 1 family.</text>
</comment>
<feature type="transmembrane region" description="Helical" evidence="10">
    <location>
        <begin position="252"/>
        <end position="272"/>
    </location>
</feature>
<organism evidence="12 13">
    <name type="scientific">Leptotrombidium deliense</name>
    <dbReference type="NCBI Taxonomy" id="299467"/>
    <lineage>
        <taxon>Eukaryota</taxon>
        <taxon>Metazoa</taxon>
        <taxon>Ecdysozoa</taxon>
        <taxon>Arthropoda</taxon>
        <taxon>Chelicerata</taxon>
        <taxon>Arachnida</taxon>
        <taxon>Acari</taxon>
        <taxon>Acariformes</taxon>
        <taxon>Trombidiformes</taxon>
        <taxon>Prostigmata</taxon>
        <taxon>Anystina</taxon>
        <taxon>Parasitengona</taxon>
        <taxon>Trombiculoidea</taxon>
        <taxon>Trombiculidae</taxon>
        <taxon>Leptotrombidium</taxon>
    </lineage>
</organism>
<feature type="transmembrane region" description="Helical" evidence="10">
    <location>
        <begin position="112"/>
        <end position="132"/>
    </location>
</feature>
<dbReference type="SUPFAM" id="SSF81321">
    <property type="entry name" value="Family A G protein-coupled receptor-like"/>
    <property type="match status" value="1"/>
</dbReference>
<evidence type="ECO:0000256" key="9">
    <source>
        <dbReference type="RuleBase" id="RU000688"/>
    </source>
</evidence>
<dbReference type="Gene3D" id="1.20.1070.10">
    <property type="entry name" value="Rhodopsin 7-helix transmembrane proteins"/>
    <property type="match status" value="1"/>
</dbReference>
<comment type="caution">
    <text evidence="12">The sequence shown here is derived from an EMBL/GenBank/DDBJ whole genome shotgun (WGS) entry which is preliminary data.</text>
</comment>
<dbReference type="STRING" id="299467.A0A443SGC9"/>
<dbReference type="Proteomes" id="UP000288716">
    <property type="component" value="Unassembled WGS sequence"/>
</dbReference>
<evidence type="ECO:0000256" key="3">
    <source>
        <dbReference type="ARBA" id="ARBA00022692"/>
    </source>
</evidence>
<feature type="domain" description="G-protein coupled receptors family 1 profile" evidence="11">
    <location>
        <begin position="53"/>
        <end position="312"/>
    </location>
</feature>
<dbReference type="PRINTS" id="PR00237">
    <property type="entry name" value="GPCRRHODOPSN"/>
</dbReference>
<keyword evidence="8 9" id="KW-0807">Transducer</keyword>
<dbReference type="GO" id="GO:0005886">
    <property type="term" value="C:plasma membrane"/>
    <property type="evidence" value="ECO:0007669"/>
    <property type="project" value="TreeGrafter"/>
</dbReference>
<dbReference type="EMBL" id="NCKV01002643">
    <property type="protein sequence ID" value="RWS26569.1"/>
    <property type="molecule type" value="Genomic_DNA"/>
</dbReference>
<accession>A0A443SGC9</accession>
<reference evidence="12 13" key="1">
    <citation type="journal article" date="2018" name="Gigascience">
        <title>Genomes of trombidid mites reveal novel predicted allergens and laterally-transferred genes associated with secondary metabolism.</title>
        <authorList>
            <person name="Dong X."/>
            <person name="Chaisiri K."/>
            <person name="Xia D."/>
            <person name="Armstrong S.D."/>
            <person name="Fang Y."/>
            <person name="Donnelly M.J."/>
            <person name="Kadowaki T."/>
            <person name="McGarry J.W."/>
            <person name="Darby A.C."/>
            <person name="Makepeace B.L."/>
        </authorList>
    </citation>
    <scope>NUCLEOTIDE SEQUENCE [LARGE SCALE GENOMIC DNA]</scope>
    <source>
        <strain evidence="12">UoL-UT</strain>
    </source>
</reference>
<evidence type="ECO:0000256" key="10">
    <source>
        <dbReference type="SAM" id="Phobius"/>
    </source>
</evidence>
<feature type="transmembrane region" description="Helical" evidence="10">
    <location>
        <begin position="153"/>
        <end position="177"/>
    </location>
</feature>
<keyword evidence="13" id="KW-1185">Reference proteome</keyword>
<evidence type="ECO:0000256" key="7">
    <source>
        <dbReference type="ARBA" id="ARBA00023170"/>
    </source>
</evidence>
<evidence type="ECO:0000313" key="12">
    <source>
        <dbReference type="EMBL" id="RWS26569.1"/>
    </source>
</evidence>
<comment type="subcellular location">
    <subcellularLocation>
        <location evidence="1">Membrane</location>
        <topology evidence="1">Multi-pass membrane protein</topology>
    </subcellularLocation>
</comment>
<dbReference type="PANTHER" id="PTHR45695:SF9">
    <property type="entry name" value="LEUCOKININ RECEPTOR"/>
    <property type="match status" value="1"/>
</dbReference>
<name>A0A443SGC9_9ACAR</name>
<keyword evidence="6 10" id="KW-0472">Membrane</keyword>
<dbReference type="Pfam" id="PF00001">
    <property type="entry name" value="7tm_1"/>
    <property type="match status" value="1"/>
</dbReference>
<dbReference type="PROSITE" id="PS00237">
    <property type="entry name" value="G_PROTEIN_RECEP_F1_1"/>
    <property type="match status" value="1"/>
</dbReference>
<protein>
    <submittedName>
        <fullName evidence="12">Neuropeptide receptor A23-like protein</fullName>
    </submittedName>
</protein>
<dbReference type="InterPro" id="IPR000276">
    <property type="entry name" value="GPCR_Rhodpsn"/>
</dbReference>
<dbReference type="PROSITE" id="PS50262">
    <property type="entry name" value="G_PROTEIN_RECEP_F1_2"/>
    <property type="match status" value="1"/>
</dbReference>
<dbReference type="PANTHER" id="PTHR45695">
    <property type="entry name" value="LEUCOKININ RECEPTOR-RELATED"/>
    <property type="match status" value="1"/>
</dbReference>
<evidence type="ECO:0000256" key="8">
    <source>
        <dbReference type="ARBA" id="ARBA00023224"/>
    </source>
</evidence>
<evidence type="ECO:0000256" key="4">
    <source>
        <dbReference type="ARBA" id="ARBA00022989"/>
    </source>
</evidence>
<evidence type="ECO:0000256" key="1">
    <source>
        <dbReference type="ARBA" id="ARBA00004141"/>
    </source>
</evidence>
<keyword evidence="4 10" id="KW-1133">Transmembrane helix</keyword>
<dbReference type="CDD" id="cd00637">
    <property type="entry name" value="7tm_classA_rhodopsin-like"/>
    <property type="match status" value="1"/>
</dbReference>
<dbReference type="AlphaFoldDB" id="A0A443SGC9"/>
<dbReference type="VEuPathDB" id="VectorBase:LDEU005470"/>
<evidence type="ECO:0000256" key="6">
    <source>
        <dbReference type="ARBA" id="ARBA00023136"/>
    </source>
</evidence>
<evidence type="ECO:0000313" key="13">
    <source>
        <dbReference type="Proteomes" id="UP000288716"/>
    </source>
</evidence>